<protein>
    <submittedName>
        <fullName evidence="3">Sigma-E processing peptidase SpoIIGA</fullName>
    </submittedName>
</protein>
<accession>A0ABX6PWK2</accession>
<proteinExistence type="predicted"/>
<feature type="region of interest" description="Disordered" evidence="1">
    <location>
        <begin position="300"/>
        <end position="323"/>
    </location>
</feature>
<feature type="transmembrane region" description="Helical" evidence="2">
    <location>
        <begin position="125"/>
        <end position="145"/>
    </location>
</feature>
<dbReference type="PIRSF" id="PIRSF018571">
    <property type="entry name" value="SpoIIGA"/>
    <property type="match status" value="1"/>
</dbReference>
<evidence type="ECO:0000313" key="3">
    <source>
        <dbReference type="EMBL" id="QKO30649.1"/>
    </source>
</evidence>
<reference evidence="4" key="1">
    <citation type="submission" date="2019-11" db="EMBL/GenBank/DDBJ databases">
        <authorList>
            <person name="Ren C."/>
            <person name="Wang H."/>
            <person name="Xu Y."/>
        </authorList>
    </citation>
    <scope>NUCLEOTIDE SEQUENCE [LARGE SCALE GENOMIC DNA]</scope>
    <source>
        <strain evidence="4">JNU-WLY1368</strain>
    </source>
</reference>
<keyword evidence="2" id="KW-0472">Membrane</keyword>
<sequence length="323" mass="35240">MSLLQTVYVDVLLAVNLFIDYFLLLLTAKFLHISVRRYRLLLGALIGSGGSLMILLPPLAPAEELLLRLGLSLPITLAAFGFGGFAAFFRRVLTFFLFSFALAGILLAVWYFVAPGGLFVKNSVIYFYVPPLLLIVLTLISYFILRLVQRAAGRGPLRHTVCQVHAKLGGREVSFSARIDTGSALTEPFSGLPVIVAEEQVLLPLPDDPPRAVPYTSVGGEGLLRAWRAEDCTLVFPEGGFCRVECYIACTKGKLAGGEYQALVPPSLLQDVETDSRNTRIQRKETGYAGKTEAMASASLRRARPLHKRTGNTAAAAHQRGRS</sequence>
<keyword evidence="4" id="KW-1185">Reference proteome</keyword>
<feature type="transmembrane region" description="Helical" evidence="2">
    <location>
        <begin position="40"/>
        <end position="60"/>
    </location>
</feature>
<name>A0ABX6PWK2_9FIRM</name>
<dbReference type="Proteomes" id="UP000509623">
    <property type="component" value="Chromosome"/>
</dbReference>
<feature type="transmembrane region" description="Helical" evidence="2">
    <location>
        <begin position="66"/>
        <end position="88"/>
    </location>
</feature>
<keyword evidence="2" id="KW-1133">Transmembrane helix</keyword>
<feature type="compositionally biased region" description="Basic residues" evidence="1">
    <location>
        <begin position="301"/>
        <end position="310"/>
    </location>
</feature>
<feature type="transmembrane region" description="Helical" evidence="2">
    <location>
        <begin position="95"/>
        <end position="113"/>
    </location>
</feature>
<dbReference type="Pfam" id="PF03419">
    <property type="entry name" value="Peptidase_U4"/>
    <property type="match status" value="1"/>
</dbReference>
<gene>
    <name evidence="3" type="ORF">GKP14_06335</name>
</gene>
<keyword evidence="2" id="KW-0812">Transmembrane</keyword>
<feature type="transmembrane region" description="Helical" evidence="2">
    <location>
        <begin position="6"/>
        <end position="28"/>
    </location>
</feature>
<organism evidence="3 4">
    <name type="scientific">Caproicibacterium lactatifermentans</name>
    <dbReference type="NCBI Taxonomy" id="2666138"/>
    <lineage>
        <taxon>Bacteria</taxon>
        <taxon>Bacillati</taxon>
        <taxon>Bacillota</taxon>
        <taxon>Clostridia</taxon>
        <taxon>Eubacteriales</taxon>
        <taxon>Oscillospiraceae</taxon>
        <taxon>Caproicibacterium</taxon>
    </lineage>
</organism>
<evidence type="ECO:0000313" key="4">
    <source>
        <dbReference type="Proteomes" id="UP000509623"/>
    </source>
</evidence>
<dbReference type="InterPro" id="IPR005081">
    <property type="entry name" value="SpoIIGA"/>
</dbReference>
<dbReference type="EMBL" id="CP046161">
    <property type="protein sequence ID" value="QKO30649.1"/>
    <property type="molecule type" value="Genomic_DNA"/>
</dbReference>
<evidence type="ECO:0000256" key="1">
    <source>
        <dbReference type="SAM" id="MobiDB-lite"/>
    </source>
</evidence>
<evidence type="ECO:0000256" key="2">
    <source>
        <dbReference type="SAM" id="Phobius"/>
    </source>
</evidence>